<evidence type="ECO:0000259" key="4">
    <source>
        <dbReference type="PROSITE" id="PS50118"/>
    </source>
</evidence>
<dbReference type="OrthoDB" id="1919336at2759"/>
<evidence type="ECO:0000313" key="5">
    <source>
        <dbReference type="EMBL" id="CAD7658149.1"/>
    </source>
</evidence>
<dbReference type="PROSITE" id="PS50118">
    <property type="entry name" value="HMG_BOX_2"/>
    <property type="match status" value="1"/>
</dbReference>
<evidence type="ECO:0000256" key="3">
    <source>
        <dbReference type="SAM" id="MobiDB-lite"/>
    </source>
</evidence>
<keyword evidence="2" id="KW-0539">Nucleus</keyword>
<feature type="compositionally biased region" description="Acidic residues" evidence="3">
    <location>
        <begin position="134"/>
        <end position="144"/>
    </location>
</feature>
<feature type="compositionally biased region" description="Basic and acidic residues" evidence="3">
    <location>
        <begin position="151"/>
        <end position="165"/>
    </location>
</feature>
<dbReference type="InterPro" id="IPR036910">
    <property type="entry name" value="HMG_box_dom_sf"/>
</dbReference>
<protein>
    <recommendedName>
        <fullName evidence="4">HMG box domain-containing protein</fullName>
    </recommendedName>
</protein>
<proteinExistence type="predicted"/>
<accession>A0A7R9QTV8</accession>
<feature type="compositionally biased region" description="Basic residues" evidence="3">
    <location>
        <begin position="180"/>
        <end position="191"/>
    </location>
</feature>
<feature type="region of interest" description="Disordered" evidence="3">
    <location>
        <begin position="131"/>
        <end position="210"/>
    </location>
</feature>
<gene>
    <name evidence="5" type="ORF">ONB1V03_LOCUS14773</name>
</gene>
<dbReference type="InterPro" id="IPR050342">
    <property type="entry name" value="HMGB"/>
</dbReference>
<keyword evidence="6" id="KW-1185">Reference proteome</keyword>
<dbReference type="GO" id="GO:0005634">
    <property type="term" value="C:nucleus"/>
    <property type="evidence" value="ECO:0007669"/>
    <property type="project" value="UniProtKB-UniRule"/>
</dbReference>
<dbReference type="Pfam" id="PF09011">
    <property type="entry name" value="HMG_box_2"/>
    <property type="match status" value="1"/>
</dbReference>
<keyword evidence="1 2" id="KW-0238">DNA-binding</keyword>
<dbReference type="SMART" id="SM00398">
    <property type="entry name" value="HMG"/>
    <property type="match status" value="1"/>
</dbReference>
<dbReference type="InterPro" id="IPR009071">
    <property type="entry name" value="HMG_box_dom"/>
</dbReference>
<feature type="DNA-binding region" description="HMG box" evidence="2">
    <location>
        <begin position="27"/>
        <end position="98"/>
    </location>
</feature>
<dbReference type="AlphaFoldDB" id="A0A7R9QTV8"/>
<sequence length="210" mass="24529">MDDLVRKLQTLDVGDHRRETVDKPKLPKGKRTAYIFFRQQYGAVLNGKREKHEKLGLGQLSKLCSQRWKEVSAKEKEKYTKLANEDLNRYHKETQEYEKQKKAYDKYIDEMSDCGLLKTLADKEQLDDKRLDFDELVEEEEEEKSESSGSESEKSGESDVKHFNDDILTEETDSDDNRKVVQKVPKKKVLTKKAAEKEVNKNGRQRGARK</sequence>
<reference evidence="5" key="1">
    <citation type="submission" date="2020-11" db="EMBL/GenBank/DDBJ databases">
        <authorList>
            <person name="Tran Van P."/>
        </authorList>
    </citation>
    <scope>NUCLEOTIDE SEQUENCE</scope>
</reference>
<dbReference type="Gene3D" id="1.10.30.10">
    <property type="entry name" value="High mobility group box domain"/>
    <property type="match status" value="1"/>
</dbReference>
<evidence type="ECO:0000256" key="2">
    <source>
        <dbReference type="PROSITE-ProRule" id="PRU00267"/>
    </source>
</evidence>
<organism evidence="5">
    <name type="scientific">Oppiella nova</name>
    <dbReference type="NCBI Taxonomy" id="334625"/>
    <lineage>
        <taxon>Eukaryota</taxon>
        <taxon>Metazoa</taxon>
        <taxon>Ecdysozoa</taxon>
        <taxon>Arthropoda</taxon>
        <taxon>Chelicerata</taxon>
        <taxon>Arachnida</taxon>
        <taxon>Acari</taxon>
        <taxon>Acariformes</taxon>
        <taxon>Sarcoptiformes</taxon>
        <taxon>Oribatida</taxon>
        <taxon>Brachypylina</taxon>
        <taxon>Oppioidea</taxon>
        <taxon>Oppiidae</taxon>
        <taxon>Oppiella</taxon>
    </lineage>
</organism>
<dbReference type="SUPFAM" id="SSF47095">
    <property type="entry name" value="HMG-box"/>
    <property type="match status" value="1"/>
</dbReference>
<dbReference type="EMBL" id="CAJPVJ010014398">
    <property type="protein sequence ID" value="CAG2175335.1"/>
    <property type="molecule type" value="Genomic_DNA"/>
</dbReference>
<evidence type="ECO:0000313" key="6">
    <source>
        <dbReference type="Proteomes" id="UP000728032"/>
    </source>
</evidence>
<dbReference type="Proteomes" id="UP000728032">
    <property type="component" value="Unassembled WGS sequence"/>
</dbReference>
<dbReference type="EMBL" id="OC929223">
    <property type="protein sequence ID" value="CAD7658149.1"/>
    <property type="molecule type" value="Genomic_DNA"/>
</dbReference>
<name>A0A7R9QTV8_9ACAR</name>
<dbReference type="PANTHER" id="PTHR48112">
    <property type="entry name" value="HIGH MOBILITY GROUP PROTEIN DSP1"/>
    <property type="match status" value="1"/>
</dbReference>
<feature type="domain" description="HMG box" evidence="4">
    <location>
        <begin position="27"/>
        <end position="98"/>
    </location>
</feature>
<evidence type="ECO:0000256" key="1">
    <source>
        <dbReference type="ARBA" id="ARBA00023125"/>
    </source>
</evidence>
<dbReference type="GO" id="GO:0003677">
    <property type="term" value="F:DNA binding"/>
    <property type="evidence" value="ECO:0007669"/>
    <property type="project" value="UniProtKB-UniRule"/>
</dbReference>